<keyword evidence="1" id="KW-0472">Membrane</keyword>
<dbReference type="PANTHER" id="PTHR17573">
    <property type="entry name" value="UROPLAKIN II"/>
    <property type="match status" value="1"/>
</dbReference>
<evidence type="ECO:0000256" key="1">
    <source>
        <dbReference type="SAM" id="Phobius"/>
    </source>
</evidence>
<dbReference type="AlphaFoldDB" id="A0AAD1TAF4"/>
<feature type="chain" id="PRO_5041983930" evidence="2">
    <location>
        <begin position="20"/>
        <end position="174"/>
    </location>
</feature>
<proteinExistence type="predicted"/>
<evidence type="ECO:0000313" key="4">
    <source>
        <dbReference type="Proteomes" id="UP001295444"/>
    </source>
</evidence>
<keyword evidence="2" id="KW-0732">Signal</keyword>
<keyword evidence="4" id="KW-1185">Reference proteome</keyword>
<sequence length="174" mass="18614">MQLFGIVSTLFFIFTFVEAQNTTLSSDVLANVYARSAIIALPGCTYSGKSANLKVITTSNNTVLTNINFTVPQCRLKRDLVVINSAASGNVQTVNVGYQVKSLLPSTNYVAFYIVENTLFTNISFTTNSDSASPSVTFARSGGMVVITVLLSIAMVLLVVLLIVALVMKGGLKK</sequence>
<reference evidence="3" key="1">
    <citation type="submission" date="2022-03" db="EMBL/GenBank/DDBJ databases">
        <authorList>
            <person name="Alioto T."/>
            <person name="Alioto T."/>
            <person name="Gomez Garrido J."/>
        </authorList>
    </citation>
    <scope>NUCLEOTIDE SEQUENCE</scope>
</reference>
<dbReference type="EMBL" id="OW240921">
    <property type="protein sequence ID" value="CAH2319608.1"/>
    <property type="molecule type" value="Genomic_DNA"/>
</dbReference>
<dbReference type="InterPro" id="IPR009952">
    <property type="entry name" value="Uroplakin-2"/>
</dbReference>
<name>A0AAD1TAF4_PELCU</name>
<keyword evidence="1" id="KW-1133">Transmembrane helix</keyword>
<dbReference type="Proteomes" id="UP001295444">
    <property type="component" value="Chromosome 10"/>
</dbReference>
<protein>
    <submittedName>
        <fullName evidence="3">Uroplakin-2</fullName>
    </submittedName>
</protein>
<dbReference type="Pfam" id="PF07353">
    <property type="entry name" value="Uroplakin_II"/>
    <property type="match status" value="1"/>
</dbReference>
<accession>A0AAD1TAF4</accession>
<feature type="signal peptide" evidence="2">
    <location>
        <begin position="1"/>
        <end position="19"/>
    </location>
</feature>
<keyword evidence="1" id="KW-0812">Transmembrane</keyword>
<evidence type="ECO:0000313" key="3">
    <source>
        <dbReference type="EMBL" id="CAH2319608.1"/>
    </source>
</evidence>
<dbReference type="PANTHER" id="PTHR17573:SF0">
    <property type="entry name" value="UROPLAKIN-2"/>
    <property type="match status" value="1"/>
</dbReference>
<evidence type="ECO:0000256" key="2">
    <source>
        <dbReference type="SAM" id="SignalP"/>
    </source>
</evidence>
<organism evidence="3 4">
    <name type="scientific">Pelobates cultripes</name>
    <name type="common">Western spadefoot toad</name>
    <dbReference type="NCBI Taxonomy" id="61616"/>
    <lineage>
        <taxon>Eukaryota</taxon>
        <taxon>Metazoa</taxon>
        <taxon>Chordata</taxon>
        <taxon>Craniata</taxon>
        <taxon>Vertebrata</taxon>
        <taxon>Euteleostomi</taxon>
        <taxon>Amphibia</taxon>
        <taxon>Batrachia</taxon>
        <taxon>Anura</taxon>
        <taxon>Pelobatoidea</taxon>
        <taxon>Pelobatidae</taxon>
        <taxon>Pelobates</taxon>
    </lineage>
</organism>
<gene>
    <name evidence="3" type="ORF">PECUL_23A007204</name>
</gene>
<feature type="transmembrane region" description="Helical" evidence="1">
    <location>
        <begin position="144"/>
        <end position="168"/>
    </location>
</feature>